<evidence type="ECO:0000313" key="1">
    <source>
        <dbReference type="EnsemblMetazoa" id="PPAI010651-PA"/>
    </source>
</evidence>
<dbReference type="Proteomes" id="UP000092462">
    <property type="component" value="Unassembled WGS sequence"/>
</dbReference>
<reference evidence="1" key="1">
    <citation type="submission" date="2022-08" db="UniProtKB">
        <authorList>
            <consortium name="EnsemblMetazoa"/>
        </authorList>
    </citation>
    <scope>IDENTIFICATION</scope>
    <source>
        <strain evidence="1">Israel</strain>
    </source>
</reference>
<keyword evidence="2" id="KW-1185">Reference proteome</keyword>
<dbReference type="EnsemblMetazoa" id="PPAI010651-RA">
    <property type="protein sequence ID" value="PPAI010651-PA"/>
    <property type="gene ID" value="PPAI010651"/>
</dbReference>
<dbReference type="AlphaFoldDB" id="A0A1B0DQ61"/>
<protein>
    <submittedName>
        <fullName evidence="1">Uncharacterized protein</fullName>
    </submittedName>
</protein>
<sequence>MSAVEISIASTLISPPPRHYHEGQIAEKPYTLTKDSLVETASPDQKIPTKNVAGPPVYYPPGELFTKKEEAGAAWRAQGGYARGAGKYQYESEEKSKSKSKSGGAVVPVCLPLCCAMPCSIM</sequence>
<name>A0A1B0DQ61_PHLPP</name>
<dbReference type="VEuPathDB" id="VectorBase:PPAI010651"/>
<dbReference type="EMBL" id="AJVK01008448">
    <property type="status" value="NOT_ANNOTATED_CDS"/>
    <property type="molecule type" value="Genomic_DNA"/>
</dbReference>
<dbReference type="PANTHER" id="PTHR41156:SF1">
    <property type="entry name" value="ZASP-LIKE MOTIF DOMAIN-CONTAINING PROTEIN"/>
    <property type="match status" value="1"/>
</dbReference>
<proteinExistence type="predicted"/>
<organism evidence="1 2">
    <name type="scientific">Phlebotomus papatasi</name>
    <name type="common">Sandfly</name>
    <dbReference type="NCBI Taxonomy" id="29031"/>
    <lineage>
        <taxon>Eukaryota</taxon>
        <taxon>Metazoa</taxon>
        <taxon>Ecdysozoa</taxon>
        <taxon>Arthropoda</taxon>
        <taxon>Hexapoda</taxon>
        <taxon>Insecta</taxon>
        <taxon>Pterygota</taxon>
        <taxon>Neoptera</taxon>
        <taxon>Endopterygota</taxon>
        <taxon>Diptera</taxon>
        <taxon>Nematocera</taxon>
        <taxon>Psychodoidea</taxon>
        <taxon>Psychodidae</taxon>
        <taxon>Phlebotomus</taxon>
        <taxon>Phlebotomus</taxon>
    </lineage>
</organism>
<dbReference type="PANTHER" id="PTHR41156">
    <property type="entry name" value="AGAP006184-PA"/>
    <property type="match status" value="1"/>
</dbReference>
<dbReference type="VEuPathDB" id="VectorBase:PPAPM1_009647"/>
<evidence type="ECO:0000313" key="2">
    <source>
        <dbReference type="Proteomes" id="UP000092462"/>
    </source>
</evidence>
<accession>A0A1B0DQ61</accession>